<keyword evidence="3" id="KW-1185">Reference proteome</keyword>
<protein>
    <submittedName>
        <fullName evidence="2">Uncharacterized protein</fullName>
    </submittedName>
</protein>
<name>A0A068RKK0_9FUNG</name>
<dbReference type="AlphaFoldDB" id="A0A068RKK0"/>
<organism evidence="2 3">
    <name type="scientific">Lichtheimia corymbifera JMRC:FSU:9682</name>
    <dbReference type="NCBI Taxonomy" id="1263082"/>
    <lineage>
        <taxon>Eukaryota</taxon>
        <taxon>Fungi</taxon>
        <taxon>Fungi incertae sedis</taxon>
        <taxon>Mucoromycota</taxon>
        <taxon>Mucoromycotina</taxon>
        <taxon>Mucoromycetes</taxon>
        <taxon>Mucorales</taxon>
        <taxon>Lichtheimiaceae</taxon>
        <taxon>Lichtheimia</taxon>
    </lineage>
</organism>
<proteinExistence type="predicted"/>
<dbReference type="EMBL" id="CBTN010000007">
    <property type="protein sequence ID" value="CDH50698.1"/>
    <property type="molecule type" value="Genomic_DNA"/>
</dbReference>
<feature type="chain" id="PRO_5001654928" evidence="1">
    <location>
        <begin position="21"/>
        <end position="74"/>
    </location>
</feature>
<keyword evidence="1" id="KW-0732">Signal</keyword>
<evidence type="ECO:0000256" key="1">
    <source>
        <dbReference type="SAM" id="SignalP"/>
    </source>
</evidence>
<comment type="caution">
    <text evidence="2">The sequence shown here is derived from an EMBL/GenBank/DDBJ whole genome shotgun (WGS) entry which is preliminary data.</text>
</comment>
<sequence length="74" mass="7940">MRFSLSLSIAILAVFASVQAKQPEVQEGTAEVQGKGEPQSRLSVPECLGEHGEVIQECLDGVGSDDPEVLDREE</sequence>
<evidence type="ECO:0000313" key="3">
    <source>
        <dbReference type="Proteomes" id="UP000027586"/>
    </source>
</evidence>
<dbReference type="OrthoDB" id="2277407at2759"/>
<accession>A0A068RKK0</accession>
<dbReference type="VEuPathDB" id="FungiDB:LCOR_02403.1"/>
<gene>
    <name evidence="2" type="ORF">LCOR_02403.1</name>
</gene>
<evidence type="ECO:0000313" key="2">
    <source>
        <dbReference type="EMBL" id="CDH50698.1"/>
    </source>
</evidence>
<feature type="signal peptide" evidence="1">
    <location>
        <begin position="1"/>
        <end position="20"/>
    </location>
</feature>
<dbReference type="Proteomes" id="UP000027586">
    <property type="component" value="Unassembled WGS sequence"/>
</dbReference>
<reference evidence="2" key="1">
    <citation type="submission" date="2013-08" db="EMBL/GenBank/DDBJ databases">
        <title>Gene expansion shapes genome architecture in the human pathogen Lichtheimia corymbifera: an evolutionary genomics analysis in the ancient terrestrial Mucorales (Mucoromycotina).</title>
        <authorList>
            <person name="Schwartze V.U."/>
            <person name="Winter S."/>
            <person name="Shelest E."/>
            <person name="Marcet-Houben M."/>
            <person name="Horn F."/>
            <person name="Wehner S."/>
            <person name="Hoffmann K."/>
            <person name="Riege K."/>
            <person name="Sammeth M."/>
            <person name="Nowrousian M."/>
            <person name="Valiante V."/>
            <person name="Linde J."/>
            <person name="Jacobsen I.D."/>
            <person name="Marz M."/>
            <person name="Brakhage A.A."/>
            <person name="Gabaldon T."/>
            <person name="Bocker S."/>
            <person name="Voigt K."/>
        </authorList>
    </citation>
    <scope>NUCLEOTIDE SEQUENCE [LARGE SCALE GENOMIC DNA]</scope>
    <source>
        <strain evidence="2">FSU 9682</strain>
    </source>
</reference>